<evidence type="ECO:0000313" key="1">
    <source>
        <dbReference type="EMBL" id="MDM8563759.1"/>
    </source>
</evidence>
<sequence length="88" mass="10204">MQTVLLSAKTPWAETLEYLGYSQTEFPGVYRSETPILDQVLLLSLNDLSNEPHNAWIKCFASKKKIKEKTLKQLKTSSRLKFFLKKKL</sequence>
<accession>A0ABT7VW06</accession>
<evidence type="ECO:0000313" key="2">
    <source>
        <dbReference type="Proteomes" id="UP001171945"/>
    </source>
</evidence>
<comment type="caution">
    <text evidence="1">The sequence shown here is derived from an EMBL/GenBank/DDBJ whole genome shotgun (WGS) entry which is preliminary data.</text>
</comment>
<name>A0ABT7VW06_9GAMM</name>
<keyword evidence="2" id="KW-1185">Reference proteome</keyword>
<dbReference type="Proteomes" id="UP001171945">
    <property type="component" value="Unassembled WGS sequence"/>
</dbReference>
<organism evidence="1 2">
    <name type="scientific">Candidatus Marithioploca araucensis</name>
    <dbReference type="NCBI Taxonomy" id="70273"/>
    <lineage>
        <taxon>Bacteria</taxon>
        <taxon>Pseudomonadati</taxon>
        <taxon>Pseudomonadota</taxon>
        <taxon>Gammaproteobacteria</taxon>
        <taxon>Thiotrichales</taxon>
        <taxon>Thiotrichaceae</taxon>
        <taxon>Candidatus Marithioploca</taxon>
    </lineage>
</organism>
<reference evidence="1" key="1">
    <citation type="submission" date="2023-06" db="EMBL/GenBank/DDBJ databases">
        <title>Uncultivated large filamentous bacteria from sulfidic sediments reveal new species and different genomic features in energy metabolism and defense.</title>
        <authorList>
            <person name="Fonseca A."/>
        </authorList>
    </citation>
    <scope>NUCLEOTIDE SEQUENCE</scope>
    <source>
        <strain evidence="1">HSG4</strain>
    </source>
</reference>
<proteinExistence type="predicted"/>
<protein>
    <submittedName>
        <fullName evidence="1">Uncharacterized protein</fullName>
    </submittedName>
</protein>
<dbReference type="EMBL" id="JAUCGM010000853">
    <property type="protein sequence ID" value="MDM8563759.1"/>
    <property type="molecule type" value="Genomic_DNA"/>
</dbReference>
<gene>
    <name evidence="1" type="ORF">QUF54_10440</name>
</gene>